<sequence>MIRLIVALSLLSAVSGCMNRKPVPVQPPPGGDHVVAAARLGRTGGYLTVRNAASRIRVVLATLPGLLYRISTPADSGLTPRVTGAGGRVGVSLLPTGGDGPDEVRIVLNREVRWQISLPAGAGEQQLDLRRGRISRLDLGASGLVELNLPEPDGAVPITLGGGVGSATVTAEAGTPLRLQLDQGAAAWPGGPAAPPGTVWQTLGRPAASGRYAIRALAPIGTLTLRTRQKE</sequence>
<comment type="caution">
    <text evidence="1">The sequence shown here is derived from an EMBL/GenBank/DDBJ whole genome shotgun (WGS) entry which is preliminary data.</text>
</comment>
<dbReference type="EMBL" id="BOQN01000024">
    <property type="protein sequence ID" value="GIM90223.1"/>
    <property type="molecule type" value="Genomic_DNA"/>
</dbReference>
<organism evidence="1 2">
    <name type="scientific">Paractinoplanes toevensis</name>
    <dbReference type="NCBI Taxonomy" id="571911"/>
    <lineage>
        <taxon>Bacteria</taxon>
        <taxon>Bacillati</taxon>
        <taxon>Actinomycetota</taxon>
        <taxon>Actinomycetes</taxon>
        <taxon>Micromonosporales</taxon>
        <taxon>Micromonosporaceae</taxon>
        <taxon>Paractinoplanes</taxon>
    </lineage>
</organism>
<proteinExistence type="predicted"/>
<dbReference type="RefSeq" id="WP_246606412.1">
    <property type="nucleotide sequence ID" value="NZ_BOQN01000024.1"/>
</dbReference>
<gene>
    <name evidence="1" type="ORF">Ato02nite_020160</name>
</gene>
<reference evidence="1 2" key="1">
    <citation type="submission" date="2021-03" db="EMBL/GenBank/DDBJ databases">
        <title>Whole genome shotgun sequence of Actinoplanes toevensis NBRC 105298.</title>
        <authorList>
            <person name="Komaki H."/>
            <person name="Tamura T."/>
        </authorList>
    </citation>
    <scope>NUCLEOTIDE SEQUENCE [LARGE SCALE GENOMIC DNA]</scope>
    <source>
        <strain evidence="1 2">NBRC 105298</strain>
    </source>
</reference>
<dbReference type="AlphaFoldDB" id="A0A919T7E2"/>
<accession>A0A919T7E2</accession>
<dbReference type="Proteomes" id="UP000677082">
    <property type="component" value="Unassembled WGS sequence"/>
</dbReference>
<evidence type="ECO:0000313" key="1">
    <source>
        <dbReference type="EMBL" id="GIM90223.1"/>
    </source>
</evidence>
<evidence type="ECO:0008006" key="3">
    <source>
        <dbReference type="Google" id="ProtNLM"/>
    </source>
</evidence>
<dbReference type="PROSITE" id="PS51257">
    <property type="entry name" value="PROKAR_LIPOPROTEIN"/>
    <property type="match status" value="1"/>
</dbReference>
<name>A0A919T7E2_9ACTN</name>
<evidence type="ECO:0000313" key="2">
    <source>
        <dbReference type="Proteomes" id="UP000677082"/>
    </source>
</evidence>
<keyword evidence="2" id="KW-1185">Reference proteome</keyword>
<protein>
    <recommendedName>
        <fullName evidence="3">Lipoprotein</fullName>
    </recommendedName>
</protein>